<sequence>MPTTSLPRVGFIGLGVMGRPMAGHILTGLAGRAPLTISNRSRDGADELIDAGAIWVDTPREVAAASDVVLVMVPDLPQIAELAEGPDGLLAGVDHPMVLVVCSTVAPDGVRRLDRQFRIATDAQLRVVDAPVSGGERGAVAGTLSIMVGGDDEPVARALPVLELTGRPVHLGGLGAGQVAKACNQLICAANIAAIAEASVVAERAGLDVGMLFDLLQGGYAGSTILADKGPRYAAKDYSVSGAAYLWIKDLKAYLDEARRTGTATLQGDRLLDAFDDLTEQGLGGEDTAVIQKWLAERPTT</sequence>
<dbReference type="InterPro" id="IPR036291">
    <property type="entry name" value="NAD(P)-bd_dom_sf"/>
</dbReference>
<keyword evidence="8" id="KW-1185">Reference proteome</keyword>
<gene>
    <name evidence="7" type="ORF">CGZ94_08900</name>
</gene>
<feature type="domain" description="6-phosphogluconate dehydrogenase NADP-binding" evidence="5">
    <location>
        <begin position="8"/>
        <end position="170"/>
    </location>
</feature>
<dbReference type="GO" id="GO:0016491">
    <property type="term" value="F:oxidoreductase activity"/>
    <property type="evidence" value="ECO:0007669"/>
    <property type="project" value="UniProtKB-KW"/>
</dbReference>
<dbReference type="AlphaFoldDB" id="A0A255GFQ5"/>
<dbReference type="RefSeq" id="WP_094405383.1">
    <property type="nucleotide sequence ID" value="NZ_NMVO01000012.1"/>
</dbReference>
<dbReference type="SUPFAM" id="SSF51735">
    <property type="entry name" value="NAD(P)-binding Rossmann-fold domains"/>
    <property type="match status" value="1"/>
</dbReference>
<comment type="caution">
    <text evidence="7">The sequence shown here is derived from an EMBL/GenBank/DDBJ whole genome shotgun (WGS) entry which is preliminary data.</text>
</comment>
<evidence type="ECO:0000256" key="4">
    <source>
        <dbReference type="PIRSR" id="PIRSR000103-1"/>
    </source>
</evidence>
<evidence type="ECO:0000313" key="7">
    <source>
        <dbReference type="EMBL" id="OYO14677.1"/>
    </source>
</evidence>
<keyword evidence="3" id="KW-0520">NAD</keyword>
<accession>A0A255GFQ5</accession>
<dbReference type="GO" id="GO:0051287">
    <property type="term" value="F:NAD binding"/>
    <property type="evidence" value="ECO:0007669"/>
    <property type="project" value="InterPro"/>
</dbReference>
<keyword evidence="2" id="KW-0560">Oxidoreductase</keyword>
<feature type="domain" description="3-hydroxyisobutyrate dehydrogenase-like NAD-binding" evidence="6">
    <location>
        <begin position="175"/>
        <end position="291"/>
    </location>
</feature>
<evidence type="ECO:0000259" key="5">
    <source>
        <dbReference type="Pfam" id="PF03446"/>
    </source>
</evidence>
<evidence type="ECO:0000256" key="1">
    <source>
        <dbReference type="ARBA" id="ARBA00009080"/>
    </source>
</evidence>
<dbReference type="GO" id="GO:0050661">
    <property type="term" value="F:NADP binding"/>
    <property type="evidence" value="ECO:0007669"/>
    <property type="project" value="InterPro"/>
</dbReference>
<dbReference type="EMBL" id="NMVO01000012">
    <property type="protein sequence ID" value="OYO14677.1"/>
    <property type="molecule type" value="Genomic_DNA"/>
</dbReference>
<evidence type="ECO:0000256" key="3">
    <source>
        <dbReference type="ARBA" id="ARBA00023027"/>
    </source>
</evidence>
<dbReference type="PANTHER" id="PTHR43060">
    <property type="entry name" value="3-HYDROXYISOBUTYRATE DEHYDROGENASE-LIKE 1, MITOCHONDRIAL-RELATED"/>
    <property type="match status" value="1"/>
</dbReference>
<dbReference type="InterPro" id="IPR002204">
    <property type="entry name" value="3-OH-isobutyrate_DH-rel_CS"/>
</dbReference>
<dbReference type="InterPro" id="IPR013328">
    <property type="entry name" value="6PGD_dom2"/>
</dbReference>
<proteinExistence type="inferred from homology"/>
<reference evidence="7 8" key="1">
    <citation type="submission" date="2017-07" db="EMBL/GenBank/DDBJ databases">
        <title>Draft whole genome sequences of clinical Proprionibacteriaceae strains.</title>
        <authorList>
            <person name="Bernier A.-M."/>
            <person name="Bernard K."/>
            <person name="Domingo M.-C."/>
        </authorList>
    </citation>
    <scope>NUCLEOTIDE SEQUENCE [LARGE SCALE GENOMIC DNA]</scope>
    <source>
        <strain evidence="7 8">NML 030167</strain>
    </source>
</reference>
<dbReference type="Pfam" id="PF03446">
    <property type="entry name" value="NAD_binding_2"/>
    <property type="match status" value="1"/>
</dbReference>
<evidence type="ECO:0000256" key="2">
    <source>
        <dbReference type="ARBA" id="ARBA00023002"/>
    </source>
</evidence>
<dbReference type="Pfam" id="PF14833">
    <property type="entry name" value="NAD_binding_11"/>
    <property type="match status" value="1"/>
</dbReference>
<comment type="similarity">
    <text evidence="1">Belongs to the HIBADH-related family.</text>
</comment>
<dbReference type="Proteomes" id="UP000215896">
    <property type="component" value="Unassembled WGS sequence"/>
</dbReference>
<dbReference type="OrthoDB" id="3185659at2"/>
<dbReference type="PIRSF" id="PIRSF000103">
    <property type="entry name" value="HIBADH"/>
    <property type="match status" value="1"/>
</dbReference>
<dbReference type="GO" id="GO:0016054">
    <property type="term" value="P:organic acid catabolic process"/>
    <property type="evidence" value="ECO:0007669"/>
    <property type="project" value="UniProtKB-ARBA"/>
</dbReference>
<organism evidence="7 8">
    <name type="scientific">Enemella evansiae</name>
    <dbReference type="NCBI Taxonomy" id="2016499"/>
    <lineage>
        <taxon>Bacteria</taxon>
        <taxon>Bacillati</taxon>
        <taxon>Actinomycetota</taxon>
        <taxon>Actinomycetes</taxon>
        <taxon>Propionibacteriales</taxon>
        <taxon>Propionibacteriaceae</taxon>
        <taxon>Enemella</taxon>
    </lineage>
</organism>
<evidence type="ECO:0000313" key="8">
    <source>
        <dbReference type="Proteomes" id="UP000215896"/>
    </source>
</evidence>
<feature type="active site" evidence="4">
    <location>
        <position position="181"/>
    </location>
</feature>
<evidence type="ECO:0000259" key="6">
    <source>
        <dbReference type="Pfam" id="PF14833"/>
    </source>
</evidence>
<protein>
    <submittedName>
        <fullName evidence="7">3-hydroxyisobutyrate dehydrogenase</fullName>
    </submittedName>
</protein>
<dbReference type="Gene3D" id="1.10.1040.10">
    <property type="entry name" value="N-(1-d-carboxylethyl)-l-norvaline Dehydrogenase, domain 2"/>
    <property type="match status" value="1"/>
</dbReference>
<dbReference type="PANTHER" id="PTHR43060:SF15">
    <property type="entry name" value="3-HYDROXYISOBUTYRATE DEHYDROGENASE-LIKE 1, MITOCHONDRIAL-RELATED"/>
    <property type="match status" value="1"/>
</dbReference>
<dbReference type="InterPro" id="IPR015815">
    <property type="entry name" value="HIBADH-related"/>
</dbReference>
<dbReference type="SUPFAM" id="SSF48179">
    <property type="entry name" value="6-phosphogluconate dehydrogenase C-terminal domain-like"/>
    <property type="match status" value="1"/>
</dbReference>
<dbReference type="InterPro" id="IPR008927">
    <property type="entry name" value="6-PGluconate_DH-like_C_sf"/>
</dbReference>
<name>A0A255GFQ5_9ACTN</name>
<dbReference type="PROSITE" id="PS00895">
    <property type="entry name" value="3_HYDROXYISOBUT_DH"/>
    <property type="match status" value="1"/>
</dbReference>
<dbReference type="Gene3D" id="3.40.50.720">
    <property type="entry name" value="NAD(P)-binding Rossmann-like Domain"/>
    <property type="match status" value="1"/>
</dbReference>
<dbReference type="InterPro" id="IPR006115">
    <property type="entry name" value="6PGDH_NADP-bd"/>
</dbReference>
<dbReference type="InterPro" id="IPR029154">
    <property type="entry name" value="HIBADH-like_NADP-bd"/>
</dbReference>